<feature type="region of interest" description="Disordered" evidence="1">
    <location>
        <begin position="66"/>
        <end position="89"/>
    </location>
</feature>
<feature type="compositionally biased region" description="Acidic residues" evidence="1">
    <location>
        <begin position="66"/>
        <end position="78"/>
    </location>
</feature>
<dbReference type="Proteomes" id="UP000724874">
    <property type="component" value="Unassembled WGS sequence"/>
</dbReference>
<keyword evidence="3" id="KW-1185">Reference proteome</keyword>
<reference evidence="2" key="1">
    <citation type="submission" date="2020-11" db="EMBL/GenBank/DDBJ databases">
        <authorList>
            <consortium name="DOE Joint Genome Institute"/>
            <person name="Ahrendt S."/>
            <person name="Riley R."/>
            <person name="Andreopoulos W."/>
            <person name="LaButti K."/>
            <person name="Pangilinan J."/>
            <person name="Ruiz-duenas F.J."/>
            <person name="Barrasa J.M."/>
            <person name="Sanchez-Garcia M."/>
            <person name="Camarero S."/>
            <person name="Miyauchi S."/>
            <person name="Serrano A."/>
            <person name="Linde D."/>
            <person name="Babiker R."/>
            <person name="Drula E."/>
            <person name="Ayuso-Fernandez I."/>
            <person name="Pacheco R."/>
            <person name="Padilla G."/>
            <person name="Ferreira P."/>
            <person name="Barriuso J."/>
            <person name="Kellner H."/>
            <person name="Castanera R."/>
            <person name="Alfaro M."/>
            <person name="Ramirez L."/>
            <person name="Pisabarro A.G."/>
            <person name="Kuo A."/>
            <person name="Tritt A."/>
            <person name="Lipzen A."/>
            <person name="He G."/>
            <person name="Yan M."/>
            <person name="Ng V."/>
            <person name="Cullen D."/>
            <person name="Martin F."/>
            <person name="Rosso M.-N."/>
            <person name="Henrissat B."/>
            <person name="Hibbett D."/>
            <person name="Martinez A.T."/>
            <person name="Grigoriev I.V."/>
        </authorList>
    </citation>
    <scope>NUCLEOTIDE SEQUENCE</scope>
    <source>
        <strain evidence="2">AH 44721</strain>
    </source>
</reference>
<dbReference type="EMBL" id="JADNYJ010000125">
    <property type="protein sequence ID" value="KAF8882196.1"/>
    <property type="molecule type" value="Genomic_DNA"/>
</dbReference>
<protein>
    <submittedName>
        <fullName evidence="2">Uncharacterized protein</fullName>
    </submittedName>
</protein>
<accession>A0A9P5NCM9</accession>
<dbReference type="AlphaFoldDB" id="A0A9P5NCM9"/>
<sequence>MGEVWNMGVMSLSMNISTSNMVKIVHWKSSMILIDVLQYAGLRCSSEGERFSSSGLVMIRKAFDEGEMEEEGNDEVMSDGELGRPEDEKDQRSDCEWAFHGRCWTREQTTRAFIHYFWGLHWRGIYPKDLLNFRKNLENRVNFSECTTNAFIAILPGMNGMMIAWVHLLFSFMDDASNEDGQAVPCALRPIVLLWSQKGNKDSPEEIGHQKGCNGDQRCVTKEGWKSTFSQCFNGPKGSWEEWWMTKPTITELKKGMAVLLWREPEEMIGEITSLEGELQRLQIVDEDWAQFFLLVPIKWVQLGLFNRLQYWAHYHHWPNESPKLKPFPINSLSLEGALYPSNDHRKTSSIGFSHFEDKEE</sequence>
<name>A0A9P5NCM9_GYMJU</name>
<gene>
    <name evidence="2" type="ORF">CPB84DRAFT_1750992</name>
</gene>
<comment type="caution">
    <text evidence="2">The sequence shown here is derived from an EMBL/GenBank/DDBJ whole genome shotgun (WGS) entry which is preliminary data.</text>
</comment>
<evidence type="ECO:0000313" key="2">
    <source>
        <dbReference type="EMBL" id="KAF8882196.1"/>
    </source>
</evidence>
<proteinExistence type="predicted"/>
<organism evidence="2 3">
    <name type="scientific">Gymnopilus junonius</name>
    <name type="common">Spectacular rustgill mushroom</name>
    <name type="synonym">Gymnopilus spectabilis subsp. junonius</name>
    <dbReference type="NCBI Taxonomy" id="109634"/>
    <lineage>
        <taxon>Eukaryota</taxon>
        <taxon>Fungi</taxon>
        <taxon>Dikarya</taxon>
        <taxon>Basidiomycota</taxon>
        <taxon>Agaricomycotina</taxon>
        <taxon>Agaricomycetes</taxon>
        <taxon>Agaricomycetidae</taxon>
        <taxon>Agaricales</taxon>
        <taxon>Agaricineae</taxon>
        <taxon>Hymenogastraceae</taxon>
        <taxon>Gymnopilus</taxon>
    </lineage>
</organism>
<dbReference type="OrthoDB" id="10653415at2759"/>
<evidence type="ECO:0000256" key="1">
    <source>
        <dbReference type="SAM" id="MobiDB-lite"/>
    </source>
</evidence>
<evidence type="ECO:0000313" key="3">
    <source>
        <dbReference type="Proteomes" id="UP000724874"/>
    </source>
</evidence>